<accession>A0A4U8USX8</accession>
<reference evidence="2 3" key="1">
    <citation type="journal article" date="2015" name="Genome Biol.">
        <title>Comparative genomics of Steinernema reveals deeply conserved gene regulatory networks.</title>
        <authorList>
            <person name="Dillman A.R."/>
            <person name="Macchietto M."/>
            <person name="Porter C.F."/>
            <person name="Rogers A."/>
            <person name="Williams B."/>
            <person name="Antoshechkin I."/>
            <person name="Lee M.M."/>
            <person name="Goodwin Z."/>
            <person name="Lu X."/>
            <person name="Lewis E.E."/>
            <person name="Goodrich-Blair H."/>
            <person name="Stock S.P."/>
            <person name="Adams B.J."/>
            <person name="Sternberg P.W."/>
            <person name="Mortazavi A."/>
        </authorList>
    </citation>
    <scope>NUCLEOTIDE SEQUENCE [LARGE SCALE GENOMIC DNA]</scope>
    <source>
        <strain evidence="2 3">ALL</strain>
    </source>
</reference>
<evidence type="ECO:0000313" key="2">
    <source>
        <dbReference type="EMBL" id="TMS34838.1"/>
    </source>
</evidence>
<evidence type="ECO:0000256" key="1">
    <source>
        <dbReference type="SAM" id="MobiDB-lite"/>
    </source>
</evidence>
<feature type="region of interest" description="Disordered" evidence="1">
    <location>
        <begin position="136"/>
        <end position="162"/>
    </location>
</feature>
<protein>
    <submittedName>
        <fullName evidence="2">Uncharacterized protein</fullName>
    </submittedName>
</protein>
<keyword evidence="3" id="KW-1185">Reference proteome</keyword>
<name>A0A4U8USX8_STECR</name>
<reference evidence="2 3" key="2">
    <citation type="journal article" date="2019" name="G3 (Bethesda)">
        <title>Hybrid Assembly of the Genome of the Entomopathogenic Nematode Steinernema carpocapsae Identifies the X-Chromosome.</title>
        <authorList>
            <person name="Serra L."/>
            <person name="Macchietto M."/>
            <person name="Macias-Munoz A."/>
            <person name="McGill C.J."/>
            <person name="Rodriguez I.M."/>
            <person name="Rodriguez B."/>
            <person name="Murad R."/>
            <person name="Mortazavi A."/>
        </authorList>
    </citation>
    <scope>NUCLEOTIDE SEQUENCE [LARGE SCALE GENOMIC DNA]</scope>
    <source>
        <strain evidence="2 3">ALL</strain>
    </source>
</reference>
<sequence>MSRSQVDKNLGLLSFGDEAEDDEVEFALMNKKLKGKSAHDVLDDGNLSKELAVRPEELSNYDVSKEDRSDETRQERLSKIRQKFAKNKSAAGDAEHKAPEVDLHDVLEKAKTAEEQSKIDRIAAETKVLAREYKRALRQPKEKEEVEEEEPQSEALKEYHSSRLKFKNKSKGIVRYRDPRREEQTMTLLNKLQTSLAHSAKSVNVFRNSEAGVGHRVLPEMSNPELDPANLNKSEEKEDDGPDLKKAKTEEKELTEDEKLAQEQLQKEAASKMDFDAEDIDGDWMDHKFVAPEADPHVSKAKDANMKDLNEDWYDLSDPRNPMNIRRREDAARIE</sequence>
<dbReference type="AlphaFoldDB" id="A0A4U8USX8"/>
<feature type="compositionally biased region" description="Basic and acidic residues" evidence="1">
    <location>
        <begin position="51"/>
        <end position="78"/>
    </location>
</feature>
<feature type="region of interest" description="Disordered" evidence="1">
    <location>
        <begin position="312"/>
        <end position="335"/>
    </location>
</feature>
<feature type="region of interest" description="Disordered" evidence="1">
    <location>
        <begin position="35"/>
        <end position="105"/>
    </location>
</feature>
<feature type="compositionally biased region" description="Basic and acidic residues" evidence="1">
    <location>
        <begin position="242"/>
        <end position="260"/>
    </location>
</feature>
<dbReference type="STRING" id="34508.A0A4U8USX8"/>
<feature type="region of interest" description="Disordered" evidence="1">
    <location>
        <begin position="214"/>
        <end position="260"/>
    </location>
</feature>
<proteinExistence type="predicted"/>
<gene>
    <name evidence="2" type="ORF">L596_002349</name>
</gene>
<dbReference type="Proteomes" id="UP000298663">
    <property type="component" value="Unassembled WGS sequence"/>
</dbReference>
<evidence type="ECO:0000313" key="3">
    <source>
        <dbReference type="Proteomes" id="UP000298663"/>
    </source>
</evidence>
<organism evidence="2 3">
    <name type="scientific">Steinernema carpocapsae</name>
    <name type="common">Entomopathogenic nematode</name>
    <dbReference type="NCBI Taxonomy" id="34508"/>
    <lineage>
        <taxon>Eukaryota</taxon>
        <taxon>Metazoa</taxon>
        <taxon>Ecdysozoa</taxon>
        <taxon>Nematoda</taxon>
        <taxon>Chromadorea</taxon>
        <taxon>Rhabditida</taxon>
        <taxon>Tylenchina</taxon>
        <taxon>Panagrolaimomorpha</taxon>
        <taxon>Strongyloidoidea</taxon>
        <taxon>Steinernematidae</taxon>
        <taxon>Steinernema</taxon>
    </lineage>
</organism>
<dbReference type="OrthoDB" id="442970at2759"/>
<comment type="caution">
    <text evidence="2">The sequence shown here is derived from an EMBL/GenBank/DDBJ whole genome shotgun (WGS) entry which is preliminary data.</text>
</comment>
<feature type="compositionally biased region" description="Basic and acidic residues" evidence="1">
    <location>
        <begin position="326"/>
        <end position="335"/>
    </location>
</feature>
<dbReference type="EMBL" id="AZBU02000001">
    <property type="protein sequence ID" value="TMS34838.1"/>
    <property type="molecule type" value="Genomic_DNA"/>
</dbReference>
<feature type="compositionally biased region" description="Basic and acidic residues" evidence="1">
    <location>
        <begin position="93"/>
        <end position="105"/>
    </location>
</feature>